<dbReference type="PROSITE" id="PS52004">
    <property type="entry name" value="KS3_2"/>
    <property type="match status" value="1"/>
</dbReference>
<name>A0ABP0NN10_9DINO</name>
<organism evidence="5 6">
    <name type="scientific">Durusdinium trenchii</name>
    <dbReference type="NCBI Taxonomy" id="1381693"/>
    <lineage>
        <taxon>Eukaryota</taxon>
        <taxon>Sar</taxon>
        <taxon>Alveolata</taxon>
        <taxon>Dinophyceae</taxon>
        <taxon>Suessiales</taxon>
        <taxon>Symbiodiniaceae</taxon>
        <taxon>Durusdinium</taxon>
    </lineage>
</organism>
<gene>
    <name evidence="5" type="ORF">SCF082_LOCUS32985</name>
</gene>
<dbReference type="Gene3D" id="3.40.47.10">
    <property type="match status" value="1"/>
</dbReference>
<comment type="similarity">
    <text evidence="3">Belongs to the thiolase-like superfamily. Beta-ketoacyl-ACP synthases family.</text>
</comment>
<proteinExistence type="inferred from homology"/>
<dbReference type="InterPro" id="IPR016039">
    <property type="entry name" value="Thiolase-like"/>
</dbReference>
<evidence type="ECO:0000259" key="4">
    <source>
        <dbReference type="PROSITE" id="PS52004"/>
    </source>
</evidence>
<dbReference type="SUPFAM" id="SSF53901">
    <property type="entry name" value="Thiolase-like"/>
    <property type="match status" value="2"/>
</dbReference>
<dbReference type="InterPro" id="IPR013783">
    <property type="entry name" value="Ig-like_fold"/>
</dbReference>
<keyword evidence="1" id="KW-0596">Phosphopantetheine</keyword>
<protein>
    <submittedName>
        <fullName evidence="5">Non-reducing polyketide synthase pyr2 (Pyripyropene synthesis protein 2)</fullName>
    </submittedName>
</protein>
<dbReference type="InterPro" id="IPR014031">
    <property type="entry name" value="Ketoacyl_synth_C"/>
</dbReference>
<dbReference type="SMART" id="SM00825">
    <property type="entry name" value="PKS_KS"/>
    <property type="match status" value="1"/>
</dbReference>
<evidence type="ECO:0000256" key="1">
    <source>
        <dbReference type="ARBA" id="ARBA00022450"/>
    </source>
</evidence>
<dbReference type="Pfam" id="PF02801">
    <property type="entry name" value="Ketoacyl-synt_C"/>
    <property type="match status" value="1"/>
</dbReference>
<keyword evidence="3" id="KW-0808">Transferase</keyword>
<dbReference type="EMBL" id="CAXAMM010028936">
    <property type="protein sequence ID" value="CAK9063830.1"/>
    <property type="molecule type" value="Genomic_DNA"/>
</dbReference>
<accession>A0ABP0NN10</accession>
<dbReference type="SUPFAM" id="SSF81296">
    <property type="entry name" value="E set domains"/>
    <property type="match status" value="1"/>
</dbReference>
<evidence type="ECO:0000256" key="3">
    <source>
        <dbReference type="RuleBase" id="RU003694"/>
    </source>
</evidence>
<dbReference type="PANTHER" id="PTHR43775">
    <property type="entry name" value="FATTY ACID SYNTHASE"/>
    <property type="match status" value="1"/>
</dbReference>
<evidence type="ECO:0000256" key="2">
    <source>
        <dbReference type="ARBA" id="ARBA00022553"/>
    </source>
</evidence>
<dbReference type="CDD" id="cd00833">
    <property type="entry name" value="PKS"/>
    <property type="match status" value="1"/>
</dbReference>
<dbReference type="PANTHER" id="PTHR43775:SF37">
    <property type="entry name" value="SI:DKEY-61P9.11"/>
    <property type="match status" value="1"/>
</dbReference>
<keyword evidence="2" id="KW-0597">Phosphoprotein</keyword>
<comment type="caution">
    <text evidence="5">The sequence shown here is derived from an EMBL/GenBank/DDBJ whole genome shotgun (WGS) entry which is preliminary data.</text>
</comment>
<dbReference type="InterPro" id="IPR014756">
    <property type="entry name" value="Ig_E-set"/>
</dbReference>
<dbReference type="Pfam" id="PF00109">
    <property type="entry name" value="ketoacyl-synt"/>
    <property type="match status" value="1"/>
</dbReference>
<dbReference type="InterPro" id="IPR020841">
    <property type="entry name" value="PKS_Beta-ketoAc_synthase_dom"/>
</dbReference>
<dbReference type="Proteomes" id="UP001642464">
    <property type="component" value="Unassembled WGS sequence"/>
</dbReference>
<dbReference type="InterPro" id="IPR050091">
    <property type="entry name" value="PKS_NRPS_Biosynth_Enz"/>
</dbReference>
<dbReference type="Gene3D" id="2.60.40.10">
    <property type="entry name" value="Immunoglobulins"/>
    <property type="match status" value="1"/>
</dbReference>
<feature type="domain" description="Ketosynthase family 3 (KS3)" evidence="4">
    <location>
        <begin position="285"/>
        <end position="730"/>
    </location>
</feature>
<dbReference type="InterPro" id="IPR014030">
    <property type="entry name" value="Ketoacyl_synth_N"/>
</dbReference>
<evidence type="ECO:0000313" key="5">
    <source>
        <dbReference type="EMBL" id="CAK9063830.1"/>
    </source>
</evidence>
<keyword evidence="6" id="KW-1185">Reference proteome</keyword>
<sequence length="888" mass="96994">MPKKPEHTVDFLRCADLPPQQVASELSHALRLRGYATVKLGSSKEGLESILTAAKGTKDQLEAVPDELLDSFLGPNGTGAVAQLREADDLPEVFREKTSRMRALAKAALEAEDNLPKTIVTEDYLVQGGGCEGDVELTEADCSEWIQTLSRARMMLIYIFGKGQGTLEIMPFGATEEVEPIEFVTESDVLVMLHSDISWHKHVSTRGTFALVSWVLDGGPSTTRGWSGAISRTFGATQPAVKELQEWSQDRMEELAALHAAQQLEAPLPREWERMVRHSYFSGEIIPIAVTGQAGHHATSNNTHLWYSAMINGTDMVSDVPFSRWDHDTVFDPDPNCWMESQMYSGEGMLLKTSIRHAQFVEGVELFDNKFFQLSSLEAGGMDPQQRHVLETSYEALFNSGYRKAQLQRAYIAVFTGGTHPEYSFVPKDVGALSGTGASAAITSNRVSFLLGIMGPSTTIDCDLSSSAMAVVMGNSAVSNQNPRRNKTGGTSSAALASGVYFVLSPFMWPRWNAFMNPAGRSFCFDQQANGYVMGECSISTVLKPYAEKVDGELLVSKDPCIGSMVGWHVVNNGRNASMSAPCGPAEQEVISESFRMANLSPLDVDAMECHAEGAKSADSVELAACCTALRGSGTAGAEEEMLIFGSCKSNTGVQREACFMSAFLKVLFSITYGNNCPNLHLKQLNPYFEPGDAAHCITSESIAYRDSRVFHGAGARGWGGTSINLVCWGASKAVRANQVKFARQSFAYWPGGGDTAKSYYLIGTWNNWQPEAMTRQENTFTATVTLGAKGFECFQVCLDEQKKEVLHPERPNATSGSRAFGPNPFDLVQQHQLSWTIDGRFCPPVGSALARARDAGDPGDQYLIKLWTSHLGAAITWERREQHALTF</sequence>
<reference evidence="5 6" key="1">
    <citation type="submission" date="2024-02" db="EMBL/GenBank/DDBJ databases">
        <authorList>
            <person name="Chen Y."/>
            <person name="Shah S."/>
            <person name="Dougan E. K."/>
            <person name="Thang M."/>
            <person name="Chan C."/>
        </authorList>
    </citation>
    <scope>NUCLEOTIDE SEQUENCE [LARGE SCALE GENOMIC DNA]</scope>
</reference>
<evidence type="ECO:0000313" key="6">
    <source>
        <dbReference type="Proteomes" id="UP001642464"/>
    </source>
</evidence>